<dbReference type="Gene3D" id="3.30.505.50">
    <property type="entry name" value="Sigma 54 modulation/S30EA ribosomal protein, C-terminal domain"/>
    <property type="match status" value="1"/>
</dbReference>
<evidence type="ECO:0000313" key="2">
    <source>
        <dbReference type="Proteomes" id="UP000188532"/>
    </source>
</evidence>
<sequence length="60" mass="6722">MPLIVNSRQTPCLTEDAAVHRAGEHRLQLLFFTDPATGRGNLLYPRYDGNLGLIAPFQRV</sequence>
<reference evidence="1 2" key="1">
    <citation type="submission" date="2017-02" db="EMBL/GenBank/DDBJ databases">
        <title>Complete genome sequences of Mycobacterium kansasii strains isolated from rhesus macaques.</title>
        <authorList>
            <person name="Panda A."/>
            <person name="Nagaraj S."/>
            <person name="Zhao X."/>
            <person name="Tettelin H."/>
            <person name="Detolla L.J."/>
        </authorList>
    </citation>
    <scope>NUCLEOTIDE SEQUENCE [LARGE SCALE GENOMIC DNA]</scope>
    <source>
        <strain evidence="1 2">11-3469</strain>
    </source>
</reference>
<dbReference type="EMBL" id="MVBN01000002">
    <property type="protein sequence ID" value="OOK81028.1"/>
    <property type="molecule type" value="Genomic_DNA"/>
</dbReference>
<dbReference type="AlphaFoldDB" id="A0A1V3XPL4"/>
<evidence type="ECO:0000313" key="1">
    <source>
        <dbReference type="EMBL" id="OOK81028.1"/>
    </source>
</evidence>
<proteinExistence type="predicted"/>
<accession>A0A1V3XPL4</accession>
<dbReference type="Proteomes" id="UP000188532">
    <property type="component" value="Unassembled WGS sequence"/>
</dbReference>
<dbReference type="InterPro" id="IPR038416">
    <property type="entry name" value="Ribosom_S30AE_C_sf"/>
</dbReference>
<name>A0A1V3XPL4_MYCKA</name>
<comment type="caution">
    <text evidence="1">The sequence shown here is derived from an EMBL/GenBank/DDBJ whole genome shotgun (WGS) entry which is preliminary data.</text>
</comment>
<gene>
    <name evidence="1" type="ORF">BZL29_1732</name>
</gene>
<protein>
    <submittedName>
        <fullName evidence="1">Putative ribosome-associated protein Y</fullName>
    </submittedName>
</protein>
<organism evidence="1 2">
    <name type="scientific">Mycobacterium kansasii</name>
    <dbReference type="NCBI Taxonomy" id="1768"/>
    <lineage>
        <taxon>Bacteria</taxon>
        <taxon>Bacillati</taxon>
        <taxon>Actinomycetota</taxon>
        <taxon>Actinomycetes</taxon>
        <taxon>Mycobacteriales</taxon>
        <taxon>Mycobacteriaceae</taxon>
        <taxon>Mycobacterium</taxon>
    </lineage>
</organism>